<dbReference type="KEGG" id="pgz:C2E15_02470"/>
<evidence type="ECO:0000256" key="1">
    <source>
        <dbReference type="ARBA" id="ARBA00022729"/>
    </source>
</evidence>
<evidence type="ECO:0000259" key="3">
    <source>
        <dbReference type="Pfam" id="PF07338"/>
    </source>
</evidence>
<reference evidence="4 5" key="1">
    <citation type="submission" date="2018-01" db="EMBL/GenBank/DDBJ databases">
        <title>Complete and assembled Genome of Pantoea gaviniae DSM22758T.</title>
        <authorList>
            <person name="Stevens M.J.A."/>
            <person name="Zurfluh K."/>
            <person name="Stephan R."/>
        </authorList>
    </citation>
    <scope>NUCLEOTIDE SEQUENCE [LARGE SCALE GENOMIC DNA]</scope>
    <source>
        <strain evidence="4 5">DSM 22758</strain>
    </source>
</reference>
<feature type="chain" id="PRO_5014746416" description="YdgH/BhsA/McbA-like domain-containing protein" evidence="2">
    <location>
        <begin position="23"/>
        <end position="87"/>
    </location>
</feature>
<dbReference type="InterPro" id="IPR036275">
    <property type="entry name" value="YdgH-like_sf"/>
</dbReference>
<dbReference type="InterPro" id="IPR051096">
    <property type="entry name" value="BhsA/McbA_stress_biofilm_assoc"/>
</dbReference>
<dbReference type="InterPro" id="IPR010854">
    <property type="entry name" value="YdgH/BhsA/McbA-like_dom"/>
</dbReference>
<organism evidence="4 5">
    <name type="scientific">Mixta gaviniae</name>
    <dbReference type="NCBI Taxonomy" id="665914"/>
    <lineage>
        <taxon>Bacteria</taxon>
        <taxon>Pseudomonadati</taxon>
        <taxon>Pseudomonadota</taxon>
        <taxon>Gammaproteobacteria</taxon>
        <taxon>Enterobacterales</taxon>
        <taxon>Erwiniaceae</taxon>
        <taxon>Mixta</taxon>
    </lineage>
</organism>
<dbReference type="RefSeq" id="WP_104955984.1">
    <property type="nucleotide sequence ID" value="NZ_CP026377.1"/>
</dbReference>
<dbReference type="Gene3D" id="3.30.1660.10">
    <property type="entry name" value="Flavin-binding protein dodecin"/>
    <property type="match status" value="1"/>
</dbReference>
<evidence type="ECO:0000256" key="2">
    <source>
        <dbReference type="SAM" id="SignalP"/>
    </source>
</evidence>
<keyword evidence="5" id="KW-1185">Reference proteome</keyword>
<dbReference type="InterPro" id="IPR025543">
    <property type="entry name" value="Dodecin-like"/>
</dbReference>
<dbReference type="NCBIfam" id="NF033776">
    <property type="entry name" value="stress_YhcN"/>
    <property type="match status" value="1"/>
</dbReference>
<accession>A0A2L0IBV2</accession>
<dbReference type="PANTHER" id="PTHR34156:SF5">
    <property type="entry name" value="OUTER MEMBRANE PROTEIN"/>
    <property type="match status" value="1"/>
</dbReference>
<dbReference type="SUPFAM" id="SSF159871">
    <property type="entry name" value="YdgH-like"/>
    <property type="match status" value="1"/>
</dbReference>
<dbReference type="EMBL" id="CP026377">
    <property type="protein sequence ID" value="AUX92075.1"/>
    <property type="molecule type" value="Genomic_DNA"/>
</dbReference>
<dbReference type="InterPro" id="IPR047775">
    <property type="entry name" value="Stress_YhcN-like"/>
</dbReference>
<dbReference type="PANTHER" id="PTHR34156">
    <property type="entry name" value="OUTER MEMBRANE PROTEIN-RELATED-RELATED"/>
    <property type="match status" value="1"/>
</dbReference>
<feature type="domain" description="YdgH/BhsA/McbA-like" evidence="3">
    <location>
        <begin position="34"/>
        <end position="87"/>
    </location>
</feature>
<dbReference type="Pfam" id="PF07338">
    <property type="entry name" value="YdgH_BhsA-like"/>
    <property type="match status" value="1"/>
</dbReference>
<keyword evidence="1 2" id="KW-0732">Signal</keyword>
<evidence type="ECO:0000313" key="4">
    <source>
        <dbReference type="EMBL" id="AUX92075.1"/>
    </source>
</evidence>
<dbReference type="AlphaFoldDB" id="A0A2L0IBV2"/>
<sequence length="87" mass="9145">MKMKTAVSAVGLLIMATFGASAAELVTQQQAQQLQSAGIITASGVGGSPMDYRAQLSQKADAQGARAYRIIEARTGDSWHATAELYK</sequence>
<proteinExistence type="predicted"/>
<dbReference type="Proteomes" id="UP000238365">
    <property type="component" value="Chromosome"/>
</dbReference>
<name>A0A2L0IBV2_9GAMM</name>
<gene>
    <name evidence="4" type="ORF">C2E15_02470</name>
</gene>
<feature type="signal peptide" evidence="2">
    <location>
        <begin position="1"/>
        <end position="22"/>
    </location>
</feature>
<evidence type="ECO:0000313" key="5">
    <source>
        <dbReference type="Proteomes" id="UP000238365"/>
    </source>
</evidence>
<protein>
    <recommendedName>
        <fullName evidence="3">YdgH/BhsA/McbA-like domain-containing protein</fullName>
    </recommendedName>
</protein>